<keyword evidence="3" id="KW-1185">Reference proteome</keyword>
<proteinExistence type="predicted"/>
<keyword evidence="1" id="KW-0472">Membrane</keyword>
<gene>
    <name evidence="2" type="ORF">M23134_02924</name>
</gene>
<keyword evidence="2" id="KW-0449">Lipoprotein</keyword>
<keyword evidence="1" id="KW-1133">Transmembrane helix</keyword>
<feature type="transmembrane region" description="Helical" evidence="1">
    <location>
        <begin position="6"/>
        <end position="25"/>
    </location>
</feature>
<sequence length="64" mass="7248">MNNKHINLANYLLYSLLLLGCSTINNQKMGDLFLWVRILLMQPVIWPGGNKKSPCVNNTKASML</sequence>
<keyword evidence="1" id="KW-0812">Transmembrane</keyword>
<comment type="caution">
    <text evidence="2">The sequence shown here is derived from an EMBL/GenBank/DDBJ whole genome shotgun (WGS) entry which is preliminary data.</text>
</comment>
<dbReference type="EMBL" id="AAWS01000031">
    <property type="protein sequence ID" value="EAY26673.1"/>
    <property type="molecule type" value="Genomic_DNA"/>
</dbReference>
<accession>A1ZSC5</accession>
<dbReference type="Proteomes" id="UP000004095">
    <property type="component" value="Unassembled WGS sequence"/>
</dbReference>
<evidence type="ECO:0000256" key="1">
    <source>
        <dbReference type="SAM" id="Phobius"/>
    </source>
</evidence>
<evidence type="ECO:0000313" key="2">
    <source>
        <dbReference type="EMBL" id="EAY26673.1"/>
    </source>
</evidence>
<dbReference type="AlphaFoldDB" id="A1ZSC5"/>
<reference evidence="2 3" key="1">
    <citation type="submission" date="2007-01" db="EMBL/GenBank/DDBJ databases">
        <authorList>
            <person name="Haygood M."/>
            <person name="Podell S."/>
            <person name="Anderson C."/>
            <person name="Hopkinson B."/>
            <person name="Roe K."/>
            <person name="Barbeau K."/>
            <person name="Gaasterland T."/>
            <person name="Ferriera S."/>
            <person name="Johnson J."/>
            <person name="Kravitz S."/>
            <person name="Beeson K."/>
            <person name="Sutton G."/>
            <person name="Rogers Y.-H."/>
            <person name="Friedman R."/>
            <person name="Frazier M."/>
            <person name="Venter J.C."/>
        </authorList>
    </citation>
    <scope>NUCLEOTIDE SEQUENCE [LARGE SCALE GENOMIC DNA]</scope>
    <source>
        <strain evidence="2 3">ATCC 23134</strain>
    </source>
</reference>
<evidence type="ECO:0000313" key="3">
    <source>
        <dbReference type="Proteomes" id="UP000004095"/>
    </source>
</evidence>
<protein>
    <submittedName>
        <fullName evidence="2">Lipoprotein, putative</fullName>
    </submittedName>
</protein>
<dbReference type="PROSITE" id="PS51257">
    <property type="entry name" value="PROKAR_LIPOPROTEIN"/>
    <property type="match status" value="1"/>
</dbReference>
<name>A1ZSC5_MICM2</name>
<organism evidence="2 3">
    <name type="scientific">Microscilla marina ATCC 23134</name>
    <dbReference type="NCBI Taxonomy" id="313606"/>
    <lineage>
        <taxon>Bacteria</taxon>
        <taxon>Pseudomonadati</taxon>
        <taxon>Bacteroidota</taxon>
        <taxon>Cytophagia</taxon>
        <taxon>Cytophagales</taxon>
        <taxon>Microscillaceae</taxon>
        <taxon>Microscilla</taxon>
    </lineage>
</organism>